<organism evidence="1 2">
    <name type="scientific">Schaalia hyovaginalis</name>
    <dbReference type="NCBI Taxonomy" id="29316"/>
    <lineage>
        <taxon>Bacteria</taxon>
        <taxon>Bacillati</taxon>
        <taxon>Actinomycetota</taxon>
        <taxon>Actinomycetes</taxon>
        <taxon>Actinomycetales</taxon>
        <taxon>Actinomycetaceae</taxon>
        <taxon>Schaalia</taxon>
    </lineage>
</organism>
<name>A0A923E0H7_9ACTO</name>
<protein>
    <submittedName>
        <fullName evidence="1">Uncharacterized protein</fullName>
    </submittedName>
</protein>
<gene>
    <name evidence="1" type="ORF">HD592_000238</name>
</gene>
<dbReference type="AlphaFoldDB" id="A0A923E0H7"/>
<reference evidence="1" key="1">
    <citation type="submission" date="2020-08" db="EMBL/GenBank/DDBJ databases">
        <title>Sequencing the genomes of 1000 actinobacteria strains.</title>
        <authorList>
            <person name="Klenk H.-P."/>
        </authorList>
    </citation>
    <scope>NUCLEOTIDE SEQUENCE</scope>
    <source>
        <strain evidence="1">DSM 10695</strain>
    </source>
</reference>
<proteinExistence type="predicted"/>
<keyword evidence="2" id="KW-1185">Reference proteome</keyword>
<comment type="caution">
    <text evidence="1">The sequence shown here is derived from an EMBL/GenBank/DDBJ whole genome shotgun (WGS) entry which is preliminary data.</text>
</comment>
<evidence type="ECO:0000313" key="1">
    <source>
        <dbReference type="EMBL" id="MBB6333673.1"/>
    </source>
</evidence>
<evidence type="ECO:0000313" key="2">
    <source>
        <dbReference type="Proteomes" id="UP000617426"/>
    </source>
</evidence>
<accession>A0A923E0H7</accession>
<dbReference type="Proteomes" id="UP000617426">
    <property type="component" value="Unassembled WGS sequence"/>
</dbReference>
<dbReference type="RefSeq" id="WP_184451362.1">
    <property type="nucleotide sequence ID" value="NZ_JACHMK010000001.1"/>
</dbReference>
<dbReference type="EMBL" id="JACHMK010000001">
    <property type="protein sequence ID" value="MBB6333673.1"/>
    <property type="molecule type" value="Genomic_DNA"/>
</dbReference>
<sequence>MLLQCSRELGSTLWNAQSVAAIQAATKALGYSDGIDTYIRTHLMRAGFANEMRHVNLPDGWSVDVDTAHMCKVELHGPDCTVRYLKENRRIHPGGVPGAGRNSRRRAYWQEAFDDKILGIRVPKNYLLLWSEIPSDESVYGFGLRLVHPTGAGRFGMRTPIDASVDLMPADGLESMLEFTGDDDEIDFFADIDMSLENPHAL</sequence>